<dbReference type="Proteomes" id="UP000256601">
    <property type="component" value="Unassembled WGS sequence"/>
</dbReference>
<comment type="similarity">
    <text evidence="1 3">Belongs to the casein kinase 2 subunit beta family.</text>
</comment>
<dbReference type="Pfam" id="PF01214">
    <property type="entry name" value="CK_II_beta"/>
    <property type="match status" value="1"/>
</dbReference>
<dbReference type="OMA" id="QNGSPMA"/>
<dbReference type="EMBL" id="KZ858954">
    <property type="protein sequence ID" value="RDW28208.1"/>
    <property type="molecule type" value="Genomic_DNA"/>
</dbReference>
<dbReference type="KEGG" id="yli:2911842"/>
<evidence type="ECO:0000313" key="5">
    <source>
        <dbReference type="EMBL" id="AOW05725.1"/>
    </source>
</evidence>
<dbReference type="SMART" id="SM01085">
    <property type="entry name" value="CK_II_beta"/>
    <property type="match status" value="1"/>
</dbReference>
<dbReference type="VEuPathDB" id="FungiDB:YALI1_E24793g"/>
<dbReference type="EMBL" id="CP017557">
    <property type="protein sequence ID" value="AOW05725.1"/>
    <property type="molecule type" value="Genomic_DNA"/>
</dbReference>
<dbReference type="GeneID" id="2911842"/>
<dbReference type="InterPro" id="IPR035991">
    <property type="entry name" value="Casein_kinase_II_beta-like"/>
</dbReference>
<name>A0A1D8NJB6_YARLL</name>
<dbReference type="PANTHER" id="PTHR11740">
    <property type="entry name" value="CASEIN KINASE II SUBUNIT BETA"/>
    <property type="match status" value="1"/>
</dbReference>
<sequence length="260" mass="30300">MEDKLLEYNMTDPSSESEEVETWISHYCSSTGHDYFVEVFEDFIEDDFNLTGLMFLVPYYKEALEMILDLEPEDPLKVPSIPMFEHSAELLYGLIHARFLLTKTGLQIMAKKYDEAQFGTCPRYYCDGTRLLPTGRHDLPGYESVRLYCPCCCDVYVPPNSRYLNVDGAFFGTSFVGLFLKMFPEVERNCIPLRKNIYELKLFGFRINEMSYSGPRMKWLRQYPEDPSVLDEEDKLPPPRTDEKDDDGDVKLETDQENRA</sequence>
<dbReference type="FunFam" id="1.10.1820.10:FF:000005">
    <property type="entry name" value="Casein kinase II subunit beta"/>
    <property type="match status" value="1"/>
</dbReference>
<dbReference type="PRINTS" id="PR00472">
    <property type="entry name" value="CASNKINASEII"/>
</dbReference>
<dbReference type="GO" id="GO:0006359">
    <property type="term" value="P:regulation of transcription by RNA polymerase III"/>
    <property type="evidence" value="ECO:0007669"/>
    <property type="project" value="TreeGrafter"/>
</dbReference>
<evidence type="ECO:0000313" key="7">
    <source>
        <dbReference type="Proteomes" id="UP000256601"/>
    </source>
</evidence>
<organism evidence="5">
    <name type="scientific">Yarrowia lipolytica</name>
    <name type="common">Candida lipolytica</name>
    <dbReference type="NCBI Taxonomy" id="4952"/>
    <lineage>
        <taxon>Eukaryota</taxon>
        <taxon>Fungi</taxon>
        <taxon>Dikarya</taxon>
        <taxon>Ascomycota</taxon>
        <taxon>Saccharomycotina</taxon>
        <taxon>Dipodascomycetes</taxon>
        <taxon>Dipodascales</taxon>
        <taxon>Dipodascales incertae sedis</taxon>
        <taxon>Yarrowia</taxon>
    </lineage>
</organism>
<evidence type="ECO:0000256" key="1">
    <source>
        <dbReference type="ARBA" id="ARBA00006941"/>
    </source>
</evidence>
<evidence type="ECO:0000256" key="4">
    <source>
        <dbReference type="SAM" id="MobiDB-lite"/>
    </source>
</evidence>
<dbReference type="VEuPathDB" id="FungiDB:YALI0_E20867g"/>
<reference evidence="5" key="1">
    <citation type="journal article" date="2016" name="PLoS ONE">
        <title>Sequence Assembly of Yarrowia lipolytica Strain W29/CLIB89 Shows Transposable Element Diversity.</title>
        <authorList>
            <person name="Magnan C."/>
            <person name="Yu J."/>
            <person name="Chang I."/>
            <person name="Jahn E."/>
            <person name="Kanomata Y."/>
            <person name="Wu J."/>
            <person name="Zeller M."/>
            <person name="Oakes M."/>
            <person name="Baldi P."/>
            <person name="Sandmeyer S."/>
        </authorList>
    </citation>
    <scope>NUCLEOTIDE SEQUENCE [LARGE SCALE GENOMIC DNA]</scope>
    <source>
        <strain evidence="5">CLIB89</strain>
    </source>
</reference>
<accession>A0A1D8NJB6</accession>
<dbReference type="InterPro" id="IPR016149">
    <property type="entry name" value="Casein_kin_II_reg-sub_N"/>
</dbReference>
<evidence type="ECO:0000256" key="3">
    <source>
        <dbReference type="RuleBase" id="RU361268"/>
    </source>
</evidence>
<dbReference type="GO" id="GO:0005737">
    <property type="term" value="C:cytoplasm"/>
    <property type="evidence" value="ECO:0007669"/>
    <property type="project" value="TreeGrafter"/>
</dbReference>
<feature type="region of interest" description="Disordered" evidence="4">
    <location>
        <begin position="224"/>
        <end position="260"/>
    </location>
</feature>
<dbReference type="PANTHER" id="PTHR11740:SF0">
    <property type="entry name" value="CASEIN KINASE II SUBUNIT BETA"/>
    <property type="match status" value="1"/>
</dbReference>
<dbReference type="Gene3D" id="1.10.1820.10">
    <property type="entry name" value="protein kinase ck2 holoenzyme, chain C, domain 1"/>
    <property type="match status" value="1"/>
</dbReference>
<reference evidence="6 7" key="2">
    <citation type="submission" date="2018-07" db="EMBL/GenBank/DDBJ databases">
        <title>Draft Genome Assemblies for Five Robust Yarrowia lipolytica Strains Exhibiting High Lipid Production and Pentose Sugar Utilization and Sugar Alcohol Secretion from Undetoxified Lignocellulosic Biomass Hydrolysates.</title>
        <authorList>
            <consortium name="DOE Joint Genome Institute"/>
            <person name="Walker C."/>
            <person name="Ryu S."/>
            <person name="Na H."/>
            <person name="Zane M."/>
            <person name="LaButti K."/>
            <person name="Lipzen A."/>
            <person name="Haridas S."/>
            <person name="Barry K."/>
            <person name="Grigoriev I.V."/>
            <person name="Quarterman J."/>
            <person name="Slininger P."/>
            <person name="Dien B."/>
            <person name="Trinh C.T."/>
        </authorList>
    </citation>
    <scope>NUCLEOTIDE SEQUENCE [LARGE SCALE GENOMIC DNA]</scope>
    <source>
        <strain evidence="6 7">YB392</strain>
    </source>
</reference>
<dbReference type="InterPro" id="IPR000704">
    <property type="entry name" value="Casein_kinase_II_reg-sub"/>
</dbReference>
<dbReference type="eggNOG" id="KOG3092">
    <property type="taxonomic scope" value="Eukaryota"/>
</dbReference>
<comment type="function">
    <text evidence="2 3">Regulatory subunit of casein kinase II/CK2. As part of the kinase complex regulates the basal catalytic activity of the alpha subunit a constitutively active serine/threonine-protein kinase that phosphorylates a large number of substrates containing acidic residues C-terminal to the phosphorylated serine or threonine.</text>
</comment>
<feature type="compositionally biased region" description="Basic and acidic residues" evidence="4">
    <location>
        <begin position="235"/>
        <end position="260"/>
    </location>
</feature>
<dbReference type="FunFam" id="2.20.25.20:FF:000001">
    <property type="entry name" value="Casein kinase II subunit beta"/>
    <property type="match status" value="1"/>
</dbReference>
<dbReference type="AlphaFoldDB" id="A0A1D8NJB6"/>
<evidence type="ECO:0000256" key="2">
    <source>
        <dbReference type="ARBA" id="ARBA00045899"/>
    </source>
</evidence>
<gene>
    <name evidence="6" type="ORF">B0I71DRAFT_127751</name>
    <name evidence="5" type="ORF">YALI1_E24793g</name>
</gene>
<dbReference type="GO" id="GO:0005956">
    <property type="term" value="C:protein kinase CK2 complex"/>
    <property type="evidence" value="ECO:0007669"/>
    <property type="project" value="UniProtKB-UniRule"/>
</dbReference>
<protein>
    <recommendedName>
        <fullName evidence="3">Casein kinase II subunit beta</fullName>
        <shortName evidence="3">CK II beta</shortName>
    </recommendedName>
</protein>
<dbReference type="GO" id="GO:0030291">
    <property type="term" value="F:protein serine/threonine kinase inhibitor activity"/>
    <property type="evidence" value="ECO:0007669"/>
    <property type="project" value="UniProtKB-ARBA"/>
</dbReference>
<dbReference type="Proteomes" id="UP000182444">
    <property type="component" value="Chromosome 1E"/>
</dbReference>
<comment type="subunit">
    <text evidence="3">Tetramer of two alpha and two beta subunits.</text>
</comment>
<dbReference type="SUPFAM" id="SSF57798">
    <property type="entry name" value="Casein kinase II beta subunit"/>
    <property type="match status" value="1"/>
</dbReference>
<dbReference type="GO" id="GO:0034456">
    <property type="term" value="C:UTP-C complex"/>
    <property type="evidence" value="ECO:0007669"/>
    <property type="project" value="TreeGrafter"/>
</dbReference>
<dbReference type="Gene3D" id="2.20.25.20">
    <property type="match status" value="1"/>
</dbReference>
<evidence type="ECO:0000313" key="6">
    <source>
        <dbReference type="EMBL" id="RDW28208.1"/>
    </source>
</evidence>
<proteinExistence type="inferred from homology"/>